<evidence type="ECO:0000259" key="13">
    <source>
        <dbReference type="Pfam" id="PF00294"/>
    </source>
</evidence>
<keyword evidence="12" id="KW-0963">Cytoplasm</keyword>
<feature type="binding site" evidence="12">
    <location>
        <position position="142"/>
    </location>
    <ligand>
        <name>substrate</name>
    </ligand>
</feature>
<feature type="binding site" evidence="12">
    <location>
        <position position="289"/>
    </location>
    <ligand>
        <name>K(+)</name>
        <dbReference type="ChEBI" id="CHEBI:29103"/>
    </ligand>
</feature>
<dbReference type="Gene3D" id="3.40.1190.20">
    <property type="match status" value="1"/>
</dbReference>
<dbReference type="GO" id="GO:0046872">
    <property type="term" value="F:metal ion binding"/>
    <property type="evidence" value="ECO:0007669"/>
    <property type="project" value="UniProtKB-KW"/>
</dbReference>
<feature type="binding site" evidence="12">
    <location>
        <position position="254"/>
    </location>
    <ligand>
        <name>substrate</name>
    </ligand>
</feature>
<dbReference type="InterPro" id="IPR011877">
    <property type="entry name" value="Ribokinase"/>
</dbReference>
<name>A0A6B8MS23_KLEOX</name>
<feature type="binding site" evidence="12">
    <location>
        <position position="284"/>
    </location>
    <ligand>
        <name>K(+)</name>
        <dbReference type="ChEBI" id="CHEBI:29103"/>
    </ligand>
</feature>
<comment type="cofactor">
    <cofactor evidence="12">
        <name>Mg(2+)</name>
        <dbReference type="ChEBI" id="CHEBI:18420"/>
    </cofactor>
    <text evidence="12">Requires a divalent cation, most likely magnesium in vivo, as an electrophilic catalyst to aid phosphoryl group transfer. It is the chelate of the metal and the nucleotide that is the actual substrate.</text>
</comment>
<dbReference type="PRINTS" id="PR00990">
    <property type="entry name" value="RIBOKINASE"/>
</dbReference>
<sequence length="313" mass="32394">MSGKVCVFGSFNFDMVARVERFPVPGESLVACASMTSAGGKGANQATAALKAGANVHYIGKIGHDTFGQFARRHLKSVGFNAVTLLVAESVPTGNALIYVAGNDAENMIAVDPGANMTVTDDEIAGCIPAIGCADVVLVQLENNLSAIEQVVDAAQRAGVFVVLNPAPWQAVDKAFLSKVDLLTPNATEARLMTGCRADDLAGAAEAADVLHVQGARNVIITLGAKGALLSEQGVKTHIPCFPSHPRDTTGAGDAFNGALAARLACGEPLHKAAQFAAAYAAVSVEKQGASSLPEYQEAQERLLRAASDYEMA</sequence>
<dbReference type="GO" id="GO:0019303">
    <property type="term" value="P:D-ribose catabolic process"/>
    <property type="evidence" value="ECO:0007669"/>
    <property type="project" value="UniProtKB-UniRule"/>
</dbReference>
<comment type="subunit">
    <text evidence="12">Homodimer.</text>
</comment>
<dbReference type="Pfam" id="PF00294">
    <property type="entry name" value="PfkB"/>
    <property type="match status" value="1"/>
</dbReference>
<comment type="pathway">
    <text evidence="12">Carbohydrate metabolism; D-ribose degradation; D-ribose 5-phosphate from beta-D-ribopyranose: step 2/2.</text>
</comment>
<dbReference type="PANTHER" id="PTHR10584:SF166">
    <property type="entry name" value="RIBOKINASE"/>
    <property type="match status" value="1"/>
</dbReference>
<dbReference type="PROSITE" id="PS00584">
    <property type="entry name" value="PFKB_KINASES_2"/>
    <property type="match status" value="1"/>
</dbReference>
<dbReference type="GO" id="GO:0005524">
    <property type="term" value="F:ATP binding"/>
    <property type="evidence" value="ECO:0007669"/>
    <property type="project" value="UniProtKB-UniRule"/>
</dbReference>
<feature type="domain" description="Carbohydrate kinase PfkB" evidence="13">
    <location>
        <begin position="4"/>
        <end position="292"/>
    </location>
</feature>
<comment type="similarity">
    <text evidence="1">Belongs to the carbohydrate kinase pfkB family.</text>
</comment>
<evidence type="ECO:0000256" key="6">
    <source>
        <dbReference type="ARBA" id="ARBA00022741"/>
    </source>
</evidence>
<feature type="binding site" evidence="12">
    <location>
        <begin position="40"/>
        <end position="44"/>
    </location>
    <ligand>
        <name>substrate</name>
    </ligand>
</feature>
<feature type="binding site" evidence="12">
    <location>
        <position position="248"/>
    </location>
    <ligand>
        <name>K(+)</name>
        <dbReference type="ChEBI" id="CHEBI:29103"/>
    </ligand>
</feature>
<keyword evidence="7 12" id="KW-0418">Kinase</keyword>
<dbReference type="InterPro" id="IPR002173">
    <property type="entry name" value="Carboh/pur_kinase_PfkB_CS"/>
</dbReference>
<evidence type="ECO:0000256" key="3">
    <source>
        <dbReference type="ARBA" id="ARBA00016943"/>
    </source>
</evidence>
<evidence type="ECO:0000313" key="15">
    <source>
        <dbReference type="Proteomes" id="UP000427108"/>
    </source>
</evidence>
<comment type="activity regulation">
    <text evidence="12">Activated by a monovalent cation that binds near, but not in, the active site. The most likely occupant of the site in vivo is potassium. Ion binding induces a conformational change that may alter substrate affinity.</text>
</comment>
<dbReference type="OrthoDB" id="9776822at2"/>
<organism evidence="14 15">
    <name type="scientific">Klebsiella oxytoca</name>
    <dbReference type="NCBI Taxonomy" id="571"/>
    <lineage>
        <taxon>Bacteria</taxon>
        <taxon>Pseudomonadati</taxon>
        <taxon>Pseudomonadota</taxon>
        <taxon>Gammaproteobacteria</taxon>
        <taxon>Enterobacterales</taxon>
        <taxon>Enterobacteriaceae</taxon>
        <taxon>Klebsiella/Raoultella group</taxon>
        <taxon>Klebsiella</taxon>
    </lineage>
</organism>
<dbReference type="EC" id="2.7.1.15" evidence="2 12"/>
<protein>
    <recommendedName>
        <fullName evidence="3 12">Ribokinase</fullName>
        <shortName evidence="12">RK</shortName>
        <ecNumber evidence="2 12">2.7.1.15</ecNumber>
    </recommendedName>
</protein>
<dbReference type="CDD" id="cd01174">
    <property type="entry name" value="ribokinase"/>
    <property type="match status" value="1"/>
</dbReference>
<dbReference type="InterPro" id="IPR029056">
    <property type="entry name" value="Ribokinase-like"/>
</dbReference>
<proteinExistence type="inferred from homology"/>
<keyword evidence="8 12" id="KW-0067">ATP-binding</keyword>
<dbReference type="HAMAP" id="MF_01987">
    <property type="entry name" value="Ribokinase"/>
    <property type="match status" value="1"/>
</dbReference>
<comment type="subcellular location">
    <subcellularLocation>
        <location evidence="12">Cytoplasm</location>
    </subcellularLocation>
</comment>
<dbReference type="EMBL" id="CP046115">
    <property type="protein sequence ID" value="QGN40615.1"/>
    <property type="molecule type" value="Genomic_DNA"/>
</dbReference>
<dbReference type="RefSeq" id="WP_154682790.1">
    <property type="nucleotide sequence ID" value="NZ_CP046115.1"/>
</dbReference>
<dbReference type="AlphaFoldDB" id="A0A6B8MS23"/>
<feature type="binding site" evidence="12">
    <location>
        <begin position="12"/>
        <end position="14"/>
    </location>
    <ligand>
        <name>substrate</name>
    </ligand>
</feature>
<comment type="caution">
    <text evidence="12">Lacks conserved residue(s) required for the propagation of feature annotation.</text>
</comment>
<evidence type="ECO:0000313" key="14">
    <source>
        <dbReference type="EMBL" id="QGN40615.1"/>
    </source>
</evidence>
<feature type="binding site" evidence="12">
    <location>
        <position position="287"/>
    </location>
    <ligand>
        <name>K(+)</name>
        <dbReference type="ChEBI" id="CHEBI:29103"/>
    </ligand>
</feature>
<reference evidence="14 15" key="1">
    <citation type="submission" date="2019-11" db="EMBL/GenBank/DDBJ databases">
        <title>Isolation and Application of One Kind of P-Hydroxybenzoic Acid Degrading Bacterium in Mitigating Cropping Obstacle of Cucumber.</title>
        <authorList>
            <person name="Wu F."/>
            <person name="An Y."/>
        </authorList>
    </citation>
    <scope>NUCLEOTIDE SEQUENCE [LARGE SCALE GENOMIC DNA]</scope>
    <source>
        <strain evidence="14 15">P620</strain>
    </source>
</reference>
<feature type="binding site" evidence="12">
    <location>
        <position position="250"/>
    </location>
    <ligand>
        <name>K(+)</name>
        <dbReference type="ChEBI" id="CHEBI:29103"/>
    </ligand>
</feature>
<evidence type="ECO:0000256" key="9">
    <source>
        <dbReference type="ARBA" id="ARBA00022842"/>
    </source>
</evidence>
<dbReference type="UniPathway" id="UPA00916">
    <property type="reaction ID" value="UER00889"/>
</dbReference>
<accession>A0A6B8MS23</accession>
<keyword evidence="6 12" id="KW-0547">Nucleotide-binding</keyword>
<comment type="function">
    <text evidence="12">Catalyzes the phosphorylation of ribose at O-5 in a reaction requiring ATP and magnesium. The resulting D-ribose-5-phosphate can then be used either for sythesis of nucleotides, histidine, and tryptophan, or as a component of the pentose phosphate pathway.</text>
</comment>
<keyword evidence="9 12" id="KW-0460">Magnesium</keyword>
<keyword evidence="11 12" id="KW-0119">Carbohydrate metabolism</keyword>
<comment type="similarity">
    <text evidence="12">Belongs to the carbohydrate kinase PfkB family. Ribokinase subfamily.</text>
</comment>
<keyword evidence="4 12" id="KW-0808">Transferase</keyword>
<gene>
    <name evidence="12" type="primary">rbsK</name>
    <name evidence="14" type="ORF">GJ746_20980</name>
</gene>
<evidence type="ECO:0000256" key="11">
    <source>
        <dbReference type="ARBA" id="ARBA00023277"/>
    </source>
</evidence>
<evidence type="ECO:0000256" key="4">
    <source>
        <dbReference type="ARBA" id="ARBA00022679"/>
    </source>
</evidence>
<evidence type="ECO:0000256" key="8">
    <source>
        <dbReference type="ARBA" id="ARBA00022840"/>
    </source>
</evidence>
<comment type="catalytic activity">
    <reaction evidence="12">
        <text>D-ribose + ATP = D-ribose 5-phosphate + ADP + H(+)</text>
        <dbReference type="Rhea" id="RHEA:13697"/>
        <dbReference type="ChEBI" id="CHEBI:15378"/>
        <dbReference type="ChEBI" id="CHEBI:30616"/>
        <dbReference type="ChEBI" id="CHEBI:47013"/>
        <dbReference type="ChEBI" id="CHEBI:78346"/>
        <dbReference type="ChEBI" id="CHEBI:456216"/>
        <dbReference type="EC" id="2.7.1.15"/>
    </reaction>
</comment>
<evidence type="ECO:0000256" key="5">
    <source>
        <dbReference type="ARBA" id="ARBA00022723"/>
    </source>
</evidence>
<evidence type="ECO:0000256" key="10">
    <source>
        <dbReference type="ARBA" id="ARBA00022958"/>
    </source>
</evidence>
<evidence type="ECO:0000256" key="1">
    <source>
        <dbReference type="ARBA" id="ARBA00005380"/>
    </source>
</evidence>
<dbReference type="PANTHER" id="PTHR10584">
    <property type="entry name" value="SUGAR KINASE"/>
    <property type="match status" value="1"/>
</dbReference>
<evidence type="ECO:0000256" key="12">
    <source>
        <dbReference type="HAMAP-Rule" id="MF_01987"/>
    </source>
</evidence>
<evidence type="ECO:0000256" key="2">
    <source>
        <dbReference type="ARBA" id="ARBA00012035"/>
    </source>
</evidence>
<dbReference type="GO" id="GO:0004747">
    <property type="term" value="F:ribokinase activity"/>
    <property type="evidence" value="ECO:0007669"/>
    <property type="project" value="UniProtKB-UniRule"/>
</dbReference>
<keyword evidence="10 12" id="KW-0630">Potassium</keyword>
<keyword evidence="5 12" id="KW-0479">Metal-binding</keyword>
<dbReference type="InterPro" id="IPR011611">
    <property type="entry name" value="PfkB_dom"/>
</dbReference>
<dbReference type="InterPro" id="IPR002139">
    <property type="entry name" value="Ribo/fructo_kinase"/>
</dbReference>
<dbReference type="GO" id="GO:0005829">
    <property type="term" value="C:cytosol"/>
    <property type="evidence" value="ECO:0007669"/>
    <property type="project" value="TreeGrafter"/>
</dbReference>
<dbReference type="Proteomes" id="UP000427108">
    <property type="component" value="Chromosome"/>
</dbReference>
<feature type="active site" description="Proton acceptor" evidence="12">
    <location>
        <position position="254"/>
    </location>
</feature>
<evidence type="ECO:0000256" key="7">
    <source>
        <dbReference type="ARBA" id="ARBA00022777"/>
    </source>
</evidence>
<feature type="binding site" evidence="12">
    <location>
        <begin position="222"/>
        <end position="227"/>
    </location>
    <ligand>
        <name>ATP</name>
        <dbReference type="ChEBI" id="CHEBI:30616"/>
    </ligand>
</feature>
<feature type="binding site" evidence="12">
    <location>
        <position position="186"/>
    </location>
    <ligand>
        <name>ATP</name>
        <dbReference type="ChEBI" id="CHEBI:30616"/>
    </ligand>
</feature>
<dbReference type="SUPFAM" id="SSF53613">
    <property type="entry name" value="Ribokinase-like"/>
    <property type="match status" value="1"/>
</dbReference>
<feature type="binding site" evidence="12">
    <location>
        <begin position="253"/>
        <end position="254"/>
    </location>
    <ligand>
        <name>ATP</name>
        <dbReference type="ChEBI" id="CHEBI:30616"/>
    </ligand>
</feature>